<feature type="transmembrane region" description="Helical" evidence="5">
    <location>
        <begin position="20"/>
        <end position="37"/>
    </location>
</feature>
<comment type="similarity">
    <text evidence="1">Belongs to the peptidase S49 family.</text>
</comment>
<keyword evidence="5" id="KW-0812">Transmembrane</keyword>
<dbReference type="InterPro" id="IPR047272">
    <property type="entry name" value="S49_SppA_C"/>
</dbReference>
<dbReference type="Gene3D" id="6.20.330.10">
    <property type="match status" value="1"/>
</dbReference>
<evidence type="ECO:0000256" key="5">
    <source>
        <dbReference type="SAM" id="Phobius"/>
    </source>
</evidence>
<evidence type="ECO:0000313" key="7">
    <source>
        <dbReference type="EMBL" id="MZR29825.1"/>
    </source>
</evidence>
<dbReference type="Proteomes" id="UP000476030">
    <property type="component" value="Unassembled WGS sequence"/>
</dbReference>
<evidence type="ECO:0000256" key="4">
    <source>
        <dbReference type="ARBA" id="ARBA00022825"/>
    </source>
</evidence>
<dbReference type="PANTHER" id="PTHR42987">
    <property type="entry name" value="PEPTIDASE S49"/>
    <property type="match status" value="1"/>
</dbReference>
<keyword evidence="2" id="KW-0645">Protease</keyword>
<accession>A0A6L8W403</accession>
<evidence type="ECO:0000256" key="3">
    <source>
        <dbReference type="ARBA" id="ARBA00022801"/>
    </source>
</evidence>
<organism evidence="7 8">
    <name type="scientific">Sneathiella litorea</name>
    <dbReference type="NCBI Taxonomy" id="2606216"/>
    <lineage>
        <taxon>Bacteria</taxon>
        <taxon>Pseudomonadati</taxon>
        <taxon>Pseudomonadota</taxon>
        <taxon>Alphaproteobacteria</taxon>
        <taxon>Sneathiellales</taxon>
        <taxon>Sneathiellaceae</taxon>
        <taxon>Sneathiella</taxon>
    </lineage>
</organism>
<sequence length="301" mass="32862">MSVDSENYQVRRRLKRRLTFWRLLAILLVIILGVWIFNEMSEDEVADHIARLDVTEIIVENDRREAAIDRIITDPSAKALIVYINSPGGSTYGSERLYKALRRVAETKPVVTVVGTVGASGGYMTALAGDRIFAGESSIIGSIGVIVQLTEISELMKKVGVTATAITSGALKGEPSPFKPISEAGRQNLQEMVTATYDWFVSLVASRRPLAEAEVRALADGRVVIGLKAIENGLIDEIGGMTEAQSWLESAHQIPDGLPLRTVDYSEPKPLIAQLLGEMMGKSVLSERLTLDGLLSLWQPD</sequence>
<evidence type="ECO:0000256" key="2">
    <source>
        <dbReference type="ARBA" id="ARBA00022670"/>
    </source>
</evidence>
<dbReference type="AlphaFoldDB" id="A0A6L8W403"/>
<dbReference type="SUPFAM" id="SSF52096">
    <property type="entry name" value="ClpP/crotonase"/>
    <property type="match status" value="1"/>
</dbReference>
<dbReference type="InterPro" id="IPR029045">
    <property type="entry name" value="ClpP/crotonase-like_dom_sf"/>
</dbReference>
<keyword evidence="8" id="KW-1185">Reference proteome</keyword>
<dbReference type="EMBL" id="WTUW01000001">
    <property type="protein sequence ID" value="MZR29825.1"/>
    <property type="molecule type" value="Genomic_DNA"/>
</dbReference>
<keyword evidence="5" id="KW-0472">Membrane</keyword>
<dbReference type="CDD" id="cd07023">
    <property type="entry name" value="S49_Sppa_N_C"/>
    <property type="match status" value="1"/>
</dbReference>
<evidence type="ECO:0000313" key="8">
    <source>
        <dbReference type="Proteomes" id="UP000476030"/>
    </source>
</evidence>
<comment type="caution">
    <text evidence="7">The sequence shown here is derived from an EMBL/GenBank/DDBJ whole genome shotgun (WGS) entry which is preliminary data.</text>
</comment>
<gene>
    <name evidence="7" type="primary">sppA</name>
    <name evidence="7" type="ORF">GQE98_04160</name>
</gene>
<feature type="domain" description="Peptidase S49" evidence="6">
    <location>
        <begin position="104"/>
        <end position="252"/>
    </location>
</feature>
<reference evidence="7 8" key="1">
    <citation type="submission" date="2019-12" db="EMBL/GenBank/DDBJ databases">
        <title>Snethiella sp. nov. sp. isolated from sea sand.</title>
        <authorList>
            <person name="Kim J."/>
            <person name="Jeong S.E."/>
            <person name="Jung H.S."/>
            <person name="Jeon C.O."/>
        </authorList>
    </citation>
    <scope>NUCLEOTIDE SEQUENCE [LARGE SCALE GENOMIC DNA]</scope>
    <source>
        <strain evidence="7 8">DP05</strain>
    </source>
</reference>
<keyword evidence="3" id="KW-0378">Hydrolase</keyword>
<dbReference type="RefSeq" id="WP_161314372.1">
    <property type="nucleotide sequence ID" value="NZ_WTUW01000001.1"/>
</dbReference>
<dbReference type="NCBIfam" id="TIGR00706">
    <property type="entry name" value="SppA_dom"/>
    <property type="match status" value="1"/>
</dbReference>
<keyword evidence="4" id="KW-0720">Serine protease</keyword>
<evidence type="ECO:0000256" key="1">
    <source>
        <dbReference type="ARBA" id="ARBA00008683"/>
    </source>
</evidence>
<proteinExistence type="inferred from homology"/>
<dbReference type="GO" id="GO:0006508">
    <property type="term" value="P:proteolysis"/>
    <property type="evidence" value="ECO:0007669"/>
    <property type="project" value="UniProtKB-KW"/>
</dbReference>
<keyword evidence="5" id="KW-1133">Transmembrane helix</keyword>
<dbReference type="Gene3D" id="3.90.226.10">
    <property type="entry name" value="2-enoyl-CoA Hydratase, Chain A, domain 1"/>
    <property type="match status" value="1"/>
</dbReference>
<dbReference type="GO" id="GO:0008236">
    <property type="term" value="F:serine-type peptidase activity"/>
    <property type="evidence" value="ECO:0007669"/>
    <property type="project" value="UniProtKB-KW"/>
</dbReference>
<dbReference type="InterPro" id="IPR004635">
    <property type="entry name" value="Pept_S49_SppA"/>
</dbReference>
<evidence type="ECO:0000259" key="6">
    <source>
        <dbReference type="Pfam" id="PF01343"/>
    </source>
</evidence>
<dbReference type="InterPro" id="IPR002142">
    <property type="entry name" value="Peptidase_S49"/>
</dbReference>
<protein>
    <submittedName>
        <fullName evidence="7">Signal peptide peptidase SppA</fullName>
    </submittedName>
</protein>
<dbReference type="PANTHER" id="PTHR42987:SF6">
    <property type="entry name" value="PROTEINASE IV"/>
    <property type="match status" value="1"/>
</dbReference>
<dbReference type="Pfam" id="PF01343">
    <property type="entry name" value="Peptidase_S49"/>
    <property type="match status" value="1"/>
</dbReference>
<name>A0A6L8W403_9PROT</name>